<dbReference type="PANTHER" id="PTHR43134">
    <property type="entry name" value="SIGNAL RECOGNITION PARTICLE RECEPTOR SUBUNIT ALPHA"/>
    <property type="match status" value="1"/>
</dbReference>
<evidence type="ECO:0000256" key="6">
    <source>
        <dbReference type="ARBA" id="ARBA00022741"/>
    </source>
</evidence>
<evidence type="ECO:0000256" key="8">
    <source>
        <dbReference type="ARBA" id="ARBA00022927"/>
    </source>
</evidence>
<comment type="function">
    <text evidence="12">Necessary for flagellar biosynthesis. May be involved in translocation of the flagellum.</text>
</comment>
<keyword evidence="7" id="KW-1005">Bacterial flagellum biogenesis</keyword>
<dbReference type="CDD" id="cd17873">
    <property type="entry name" value="FlhF"/>
    <property type="match status" value="1"/>
</dbReference>
<keyword evidence="8" id="KW-0653">Protein transport</keyword>
<evidence type="ECO:0000256" key="2">
    <source>
        <dbReference type="ARBA" id="ARBA00008531"/>
    </source>
</evidence>
<dbReference type="SMART" id="SM00962">
    <property type="entry name" value="SRP54"/>
    <property type="match status" value="1"/>
</dbReference>
<dbReference type="EMBL" id="JAGIKZ010000002">
    <property type="protein sequence ID" value="MBP2240145.1"/>
    <property type="molecule type" value="Genomic_DNA"/>
</dbReference>
<keyword evidence="16" id="KW-0282">Flagellum</keyword>
<evidence type="ECO:0000256" key="13">
    <source>
        <dbReference type="NCBIfam" id="TIGR03499"/>
    </source>
</evidence>
<evidence type="ECO:0000256" key="3">
    <source>
        <dbReference type="ARBA" id="ARBA00014919"/>
    </source>
</evidence>
<keyword evidence="9" id="KW-0342">GTP-binding</keyword>
<reference evidence="16 17" key="1">
    <citation type="submission" date="2021-03" db="EMBL/GenBank/DDBJ databases">
        <title>Genomic Encyclopedia of Type Strains, Phase IV (KMG-IV): sequencing the most valuable type-strain genomes for metagenomic binning, comparative biology and taxonomic classification.</title>
        <authorList>
            <person name="Goeker M."/>
        </authorList>
    </citation>
    <scope>NUCLEOTIDE SEQUENCE [LARGE SCALE GENOMIC DNA]</scope>
    <source>
        <strain evidence="16 17">DSM 26675</strain>
    </source>
</reference>
<dbReference type="NCBIfam" id="TIGR03499">
    <property type="entry name" value="FlhF"/>
    <property type="match status" value="1"/>
</dbReference>
<dbReference type="Proteomes" id="UP001519293">
    <property type="component" value="Unassembled WGS sequence"/>
</dbReference>
<accession>A0ABS4RB67</accession>
<evidence type="ECO:0000259" key="15">
    <source>
        <dbReference type="SMART" id="SM00962"/>
    </source>
</evidence>
<keyword evidence="16" id="KW-0969">Cilium</keyword>
<dbReference type="InterPro" id="IPR000897">
    <property type="entry name" value="SRP54_GTPase_dom"/>
</dbReference>
<keyword evidence="17" id="KW-1185">Reference proteome</keyword>
<comment type="subcellular location">
    <subcellularLocation>
        <location evidence="1">Cell membrane</location>
        <topology evidence="1">Peripheral membrane protein</topology>
        <orientation evidence="1">Cytoplasmic side</orientation>
    </subcellularLocation>
</comment>
<dbReference type="InterPro" id="IPR020006">
    <property type="entry name" value="FlhF"/>
</dbReference>
<proteinExistence type="inferred from homology"/>
<evidence type="ECO:0000256" key="4">
    <source>
        <dbReference type="ARBA" id="ARBA00022448"/>
    </source>
</evidence>
<dbReference type="SMART" id="SM00382">
    <property type="entry name" value="AAA"/>
    <property type="match status" value="1"/>
</dbReference>
<dbReference type="PANTHER" id="PTHR43134:SF3">
    <property type="entry name" value="FLAGELLAR BIOSYNTHESIS PROTEIN FLHF"/>
    <property type="match status" value="1"/>
</dbReference>
<dbReference type="Pfam" id="PF00448">
    <property type="entry name" value="SRP54"/>
    <property type="match status" value="1"/>
</dbReference>
<keyword evidence="16" id="KW-0966">Cell projection</keyword>
<dbReference type="Gene3D" id="3.40.50.300">
    <property type="entry name" value="P-loop containing nucleotide triphosphate hydrolases"/>
    <property type="match status" value="1"/>
</dbReference>
<evidence type="ECO:0000256" key="1">
    <source>
        <dbReference type="ARBA" id="ARBA00004413"/>
    </source>
</evidence>
<organism evidence="16 17">
    <name type="scientific">Cytobacillus eiseniae</name>
    <dbReference type="NCBI Taxonomy" id="762947"/>
    <lineage>
        <taxon>Bacteria</taxon>
        <taxon>Bacillati</taxon>
        <taxon>Bacillota</taxon>
        <taxon>Bacilli</taxon>
        <taxon>Bacillales</taxon>
        <taxon>Bacillaceae</taxon>
        <taxon>Cytobacillus</taxon>
    </lineage>
</organism>
<evidence type="ECO:0000313" key="16">
    <source>
        <dbReference type="EMBL" id="MBP2240145.1"/>
    </source>
</evidence>
<protein>
    <recommendedName>
        <fullName evidence="3 13">Flagellar biosynthesis protein FlhF</fullName>
    </recommendedName>
</protein>
<gene>
    <name evidence="16" type="ORF">J2Z40_000698</name>
</gene>
<evidence type="ECO:0000313" key="17">
    <source>
        <dbReference type="Proteomes" id="UP001519293"/>
    </source>
</evidence>
<dbReference type="InterPro" id="IPR047040">
    <property type="entry name" value="FlhF__GTPase_dom"/>
</dbReference>
<keyword evidence="4" id="KW-0813">Transport</keyword>
<keyword evidence="11" id="KW-1006">Bacterial flagellum protein export</keyword>
<dbReference type="InterPro" id="IPR003593">
    <property type="entry name" value="AAA+_ATPase"/>
</dbReference>
<dbReference type="InterPro" id="IPR027417">
    <property type="entry name" value="P-loop_NTPase"/>
</dbReference>
<keyword evidence="10" id="KW-0472">Membrane</keyword>
<evidence type="ECO:0000256" key="11">
    <source>
        <dbReference type="ARBA" id="ARBA00023225"/>
    </source>
</evidence>
<feature type="domain" description="AAA+ ATPase" evidence="14">
    <location>
        <begin position="191"/>
        <end position="388"/>
    </location>
</feature>
<evidence type="ECO:0000256" key="7">
    <source>
        <dbReference type="ARBA" id="ARBA00022795"/>
    </source>
</evidence>
<dbReference type="Gene3D" id="1.20.120.1380">
    <property type="entry name" value="Flagellar FlhF biosynthesis protein, N domain"/>
    <property type="match status" value="1"/>
</dbReference>
<comment type="caution">
    <text evidence="16">The sequence shown here is derived from an EMBL/GenBank/DDBJ whole genome shotgun (WGS) entry which is preliminary data.</text>
</comment>
<evidence type="ECO:0000256" key="5">
    <source>
        <dbReference type="ARBA" id="ARBA00022475"/>
    </source>
</evidence>
<feature type="domain" description="SRP54-type proteins GTP-binding" evidence="15">
    <location>
        <begin position="192"/>
        <end position="383"/>
    </location>
</feature>
<dbReference type="SUPFAM" id="SSF52540">
    <property type="entry name" value="P-loop containing nucleoside triphosphate hydrolases"/>
    <property type="match status" value="1"/>
</dbReference>
<keyword evidence="5" id="KW-1003">Cell membrane</keyword>
<name>A0ABS4RB67_9BACI</name>
<evidence type="ECO:0000256" key="10">
    <source>
        <dbReference type="ARBA" id="ARBA00023136"/>
    </source>
</evidence>
<evidence type="ECO:0000259" key="14">
    <source>
        <dbReference type="SMART" id="SM00382"/>
    </source>
</evidence>
<keyword evidence="6" id="KW-0547">Nucleotide-binding</keyword>
<evidence type="ECO:0000256" key="12">
    <source>
        <dbReference type="ARBA" id="ARBA00025337"/>
    </source>
</evidence>
<sequence length="391" mass="43895">MKKFIGSSMSEAMKQIRAELGSEAVILNSREVVTGGFLGLFKKRTIEVIAAVDPKSTQQQIPTTKQKKIITPITEKSEWKPQPVPQDIQPIEPKPSSDVIKEISELKSLMKTMSVQNNGFSPAYPAAVQIMQKRLNDQEIDSSIQESILSSLLEKWYIAGANASIDKVYTWLEQELINRLNDIPFGGVSFSKKYINVVGPTGVGKTTTLAKIAAECVINYKKRVAFITTDTYRIAAIEQLKTYAKILNIPLEVCYTIEEFKKATEAFMDYDLVLIDTAGRNFRNKQYVEDLKKVIDFDKDIETLLVLSLTAKQRDMEDIYEQFSAIGIDKFIFTKADETSTYGAMYNMINKYNKGVAYMTNGQNVPDDMIAANPHALAKTIIGVENNERSS</sequence>
<evidence type="ECO:0000256" key="9">
    <source>
        <dbReference type="ARBA" id="ARBA00023134"/>
    </source>
</evidence>
<comment type="similarity">
    <text evidence="2">Belongs to the GTP-binding SRP family.</text>
</comment>